<dbReference type="AlphaFoldDB" id="A0A9P4T3J6"/>
<keyword evidence="1" id="KW-1133">Transmembrane helix</keyword>
<evidence type="ECO:0000256" key="1">
    <source>
        <dbReference type="SAM" id="Phobius"/>
    </source>
</evidence>
<proteinExistence type="predicted"/>
<evidence type="ECO:0000313" key="4">
    <source>
        <dbReference type="Proteomes" id="UP000801428"/>
    </source>
</evidence>
<dbReference type="Proteomes" id="UP000801428">
    <property type="component" value="Unassembled WGS sequence"/>
</dbReference>
<accession>A0A9P4T3J6</accession>
<keyword evidence="2" id="KW-0732">Signal</keyword>
<feature type="chain" id="PRO_5040189852" evidence="2">
    <location>
        <begin position="20"/>
        <end position="352"/>
    </location>
</feature>
<evidence type="ECO:0000313" key="3">
    <source>
        <dbReference type="EMBL" id="KAF2993202.1"/>
    </source>
</evidence>
<keyword evidence="1" id="KW-0812">Transmembrane</keyword>
<dbReference type="OrthoDB" id="5409353at2759"/>
<evidence type="ECO:0000256" key="2">
    <source>
        <dbReference type="SAM" id="SignalP"/>
    </source>
</evidence>
<feature type="transmembrane region" description="Helical" evidence="1">
    <location>
        <begin position="295"/>
        <end position="314"/>
    </location>
</feature>
<feature type="signal peptide" evidence="2">
    <location>
        <begin position="1"/>
        <end position="19"/>
    </location>
</feature>
<gene>
    <name evidence="3" type="ORF">E8E13_000036</name>
</gene>
<dbReference type="EMBL" id="SWKU01000057">
    <property type="protein sequence ID" value="KAF2993202.1"/>
    <property type="molecule type" value="Genomic_DNA"/>
</dbReference>
<name>A0A9P4T3J6_CURKU</name>
<keyword evidence="1" id="KW-0472">Membrane</keyword>
<protein>
    <submittedName>
        <fullName evidence="3">Uncharacterized protein</fullName>
    </submittedName>
</protein>
<reference evidence="3" key="1">
    <citation type="submission" date="2019-04" db="EMBL/GenBank/DDBJ databases">
        <title>Sequencing of skin fungus with MAO and IRED activity.</title>
        <authorList>
            <person name="Marsaioli A.J."/>
            <person name="Bonatto J.M.C."/>
            <person name="Reis Junior O."/>
        </authorList>
    </citation>
    <scope>NUCLEOTIDE SEQUENCE</scope>
    <source>
        <strain evidence="3">30M1</strain>
    </source>
</reference>
<comment type="caution">
    <text evidence="3">The sequence shown here is derived from an EMBL/GenBank/DDBJ whole genome shotgun (WGS) entry which is preliminary data.</text>
</comment>
<organism evidence="3 4">
    <name type="scientific">Curvularia kusanoi</name>
    <name type="common">Cochliobolus kusanoi</name>
    <dbReference type="NCBI Taxonomy" id="90978"/>
    <lineage>
        <taxon>Eukaryota</taxon>
        <taxon>Fungi</taxon>
        <taxon>Dikarya</taxon>
        <taxon>Ascomycota</taxon>
        <taxon>Pezizomycotina</taxon>
        <taxon>Dothideomycetes</taxon>
        <taxon>Pleosporomycetidae</taxon>
        <taxon>Pleosporales</taxon>
        <taxon>Pleosporineae</taxon>
        <taxon>Pleosporaceae</taxon>
        <taxon>Curvularia</taxon>
    </lineage>
</organism>
<keyword evidence="4" id="KW-1185">Reference proteome</keyword>
<sequence>MHFLPLASLAVAFVGVTAAESQLPPQPELKYDETADWYKEHEKPVPVVANEITEIEEKQSYLVKLACPDCPYLVKEGGNKRTWQEQENALLLKFNIREDVKGLSVRLNNAPVLPLAPMPLYINAYQVAANTSQDALDSIIAERMLDPDYKWQTQYNSFPLAYSHALLKTAVPAQWILQLDVQGLQFAGDAGEPLVFPDNEHRRIVELVVQQHTKEIGTHRAFVKTLSIENVRVVPRDQLTKPLRMKCGKLAVVETSFDPNEWDEFGKLGSWSHMWGKLIGKNGQYWIDRVQDNALLFPLALMLGIVGFFVRVCYQRRQQENSVDAEYALLEEESDDLPSYADIPEIKVEAYD</sequence>